<evidence type="ECO:0000313" key="2">
    <source>
        <dbReference type="EMBL" id="OCK75792.1"/>
    </source>
</evidence>
<sequence>MALERRSTPNKPGKPGKQTLQPAHHPKPTRTTQSSGAERAERRRSRKESITPADIHIEDSTSTLKRPKNLKMDGESMCRESDATARRSSRTPKPSLKIRDAAATTAATQSREVKTSKGQTATDADTDVGSTVSARKPSREAKKSKVAFDADTYIESSTSARKPSRKAKMSNIGREGIDVARDLTCMRKLASTSTNTTATQPRGPKKSPANADTNVETSVRTRKRPHSRDTQSRAAEKSKTDRDTSTVCSTGMPKLSRSNTNAAAARATSQSRSLKTGKHKADAVNLTGTQKPSRSSTSAAATHSRVRKKSTTDGDTDIESSKPSRSNNSAAGSQSRGLKTGKHKADVVDLTSMRKPSCSSNSSAATSKLRAVHKSKVGGEADTDAGISTTTHKRLYSRHMRPQTRASKKQKTGRGPASESVEMEDVQMEDAGVGDTDDREEEQVEVDAADEESSEDEDAEMASEDDDSELAKQDKGKRKWPSPPPLPHYLSSSGSSSSSPSSPSSSSSSDDDGNADDEYAAMDDEDEEETSTIINAIDYTTRSLTAGQPILATTTFRVLTYLNGENIGISALREAHARGIAQLVFMSPIAEAYDIGIESKHTTMLMWTEKGTAVDPHWWVGKIKAQIAAGPFASEADVKRKEKAIQEKEAHYKKRQKATSAKGRKYRGMVKIPP</sequence>
<gene>
    <name evidence="2" type="ORF">K432DRAFT_408723</name>
</gene>
<reference evidence="2 3" key="1">
    <citation type="journal article" date="2016" name="Nat. Commun.">
        <title>Ectomycorrhizal ecology is imprinted in the genome of the dominant symbiotic fungus Cenococcum geophilum.</title>
        <authorList>
            <consortium name="DOE Joint Genome Institute"/>
            <person name="Peter M."/>
            <person name="Kohler A."/>
            <person name="Ohm R.A."/>
            <person name="Kuo A."/>
            <person name="Krutzmann J."/>
            <person name="Morin E."/>
            <person name="Arend M."/>
            <person name="Barry K.W."/>
            <person name="Binder M."/>
            <person name="Choi C."/>
            <person name="Clum A."/>
            <person name="Copeland A."/>
            <person name="Grisel N."/>
            <person name="Haridas S."/>
            <person name="Kipfer T."/>
            <person name="LaButti K."/>
            <person name="Lindquist E."/>
            <person name="Lipzen A."/>
            <person name="Maire R."/>
            <person name="Meier B."/>
            <person name="Mihaltcheva S."/>
            <person name="Molinier V."/>
            <person name="Murat C."/>
            <person name="Poggeler S."/>
            <person name="Quandt C.A."/>
            <person name="Sperisen C."/>
            <person name="Tritt A."/>
            <person name="Tisserant E."/>
            <person name="Crous P.W."/>
            <person name="Henrissat B."/>
            <person name="Nehls U."/>
            <person name="Egli S."/>
            <person name="Spatafora J.W."/>
            <person name="Grigoriev I.V."/>
            <person name="Martin F.M."/>
        </authorList>
    </citation>
    <scope>NUCLEOTIDE SEQUENCE [LARGE SCALE GENOMIC DNA]</scope>
    <source>
        <strain evidence="2 3">CBS 459.81</strain>
    </source>
</reference>
<evidence type="ECO:0000256" key="1">
    <source>
        <dbReference type="SAM" id="MobiDB-lite"/>
    </source>
</evidence>
<feature type="compositionally biased region" description="Polar residues" evidence="1">
    <location>
        <begin position="190"/>
        <end position="200"/>
    </location>
</feature>
<feature type="compositionally biased region" description="Low complexity" evidence="1">
    <location>
        <begin position="256"/>
        <end position="273"/>
    </location>
</feature>
<feature type="compositionally biased region" description="Basic residues" evidence="1">
    <location>
        <begin position="651"/>
        <end position="668"/>
    </location>
</feature>
<evidence type="ECO:0000313" key="3">
    <source>
        <dbReference type="Proteomes" id="UP000250266"/>
    </source>
</evidence>
<feature type="compositionally biased region" description="Acidic residues" evidence="1">
    <location>
        <begin position="435"/>
        <end position="468"/>
    </location>
</feature>
<dbReference type="EMBL" id="KV745274">
    <property type="protein sequence ID" value="OCK75792.1"/>
    <property type="molecule type" value="Genomic_DNA"/>
</dbReference>
<feature type="region of interest" description="Disordered" evidence="1">
    <location>
        <begin position="647"/>
        <end position="674"/>
    </location>
</feature>
<dbReference type="AlphaFoldDB" id="A0A8E2E1U3"/>
<dbReference type="Proteomes" id="UP000250266">
    <property type="component" value="Unassembled WGS sequence"/>
</dbReference>
<feature type="compositionally biased region" description="Polar residues" evidence="1">
    <location>
        <begin position="105"/>
        <end position="133"/>
    </location>
</feature>
<feature type="compositionally biased region" description="Polar residues" evidence="1">
    <location>
        <begin position="321"/>
        <end position="337"/>
    </location>
</feature>
<feature type="compositionally biased region" description="Low complexity" evidence="1">
    <location>
        <begin position="488"/>
        <end position="508"/>
    </location>
</feature>
<keyword evidence="3" id="KW-1185">Reference proteome</keyword>
<organism evidence="2 3">
    <name type="scientific">Lepidopterella palustris CBS 459.81</name>
    <dbReference type="NCBI Taxonomy" id="1314670"/>
    <lineage>
        <taxon>Eukaryota</taxon>
        <taxon>Fungi</taxon>
        <taxon>Dikarya</taxon>
        <taxon>Ascomycota</taxon>
        <taxon>Pezizomycotina</taxon>
        <taxon>Dothideomycetes</taxon>
        <taxon>Pleosporomycetidae</taxon>
        <taxon>Mytilinidiales</taxon>
        <taxon>Argynnaceae</taxon>
        <taxon>Lepidopterella</taxon>
    </lineage>
</organism>
<feature type="compositionally biased region" description="Basic and acidic residues" evidence="1">
    <location>
        <begin position="175"/>
        <end position="185"/>
    </location>
</feature>
<dbReference type="OrthoDB" id="3801416at2759"/>
<protein>
    <submittedName>
        <fullName evidence="2">Uncharacterized protein</fullName>
    </submittedName>
</protein>
<feature type="compositionally biased region" description="Low complexity" evidence="1">
    <location>
        <begin position="357"/>
        <end position="367"/>
    </location>
</feature>
<feature type="compositionally biased region" description="Acidic residues" evidence="1">
    <location>
        <begin position="509"/>
        <end position="529"/>
    </location>
</feature>
<name>A0A8E2E1U3_9PEZI</name>
<feature type="compositionally biased region" description="Basic and acidic residues" evidence="1">
    <location>
        <begin position="137"/>
        <end position="148"/>
    </location>
</feature>
<feature type="compositionally biased region" description="Basic and acidic residues" evidence="1">
    <location>
        <begin position="227"/>
        <end position="244"/>
    </location>
</feature>
<feature type="compositionally biased region" description="Basic and acidic residues" evidence="1">
    <location>
        <begin position="70"/>
        <end position="85"/>
    </location>
</feature>
<feature type="compositionally biased region" description="Low complexity" evidence="1">
    <location>
        <begin position="293"/>
        <end position="303"/>
    </location>
</feature>
<feature type="compositionally biased region" description="Basic residues" evidence="1">
    <location>
        <begin position="391"/>
        <end position="412"/>
    </location>
</feature>
<accession>A0A8E2E1U3</accession>
<feature type="region of interest" description="Disordered" evidence="1">
    <location>
        <begin position="1"/>
        <end position="529"/>
    </location>
</feature>
<proteinExistence type="predicted"/>